<feature type="signal peptide" evidence="1">
    <location>
        <begin position="1"/>
        <end position="23"/>
    </location>
</feature>
<dbReference type="OrthoDB" id="5858182at2759"/>
<keyword evidence="1" id="KW-0732">Signal</keyword>
<evidence type="ECO:0000256" key="1">
    <source>
        <dbReference type="SAM" id="SignalP"/>
    </source>
</evidence>
<keyword evidence="4" id="KW-1185">Reference proteome</keyword>
<dbReference type="Pfam" id="PF04155">
    <property type="entry name" value="Ground-like"/>
    <property type="match status" value="1"/>
</dbReference>
<gene>
    <name evidence="3" type="ORF">CJOHNSTONI_LOCUS6253</name>
</gene>
<dbReference type="Proteomes" id="UP000746747">
    <property type="component" value="Unassembled WGS sequence"/>
</dbReference>
<evidence type="ECO:0000259" key="2">
    <source>
        <dbReference type="Pfam" id="PF04155"/>
    </source>
</evidence>
<organism evidence="3 4">
    <name type="scientific">Cercopithifilaria johnstoni</name>
    <dbReference type="NCBI Taxonomy" id="2874296"/>
    <lineage>
        <taxon>Eukaryota</taxon>
        <taxon>Metazoa</taxon>
        <taxon>Ecdysozoa</taxon>
        <taxon>Nematoda</taxon>
        <taxon>Chromadorea</taxon>
        <taxon>Rhabditida</taxon>
        <taxon>Spirurina</taxon>
        <taxon>Spiruromorpha</taxon>
        <taxon>Filarioidea</taxon>
        <taxon>Onchocercidae</taxon>
        <taxon>Cercopithifilaria</taxon>
    </lineage>
</organism>
<evidence type="ECO:0000313" key="4">
    <source>
        <dbReference type="Proteomes" id="UP000746747"/>
    </source>
</evidence>
<dbReference type="InterPro" id="IPR007284">
    <property type="entry name" value="Ground-like_dom"/>
</dbReference>
<dbReference type="PRINTS" id="PR00021">
    <property type="entry name" value="PRORICH"/>
</dbReference>
<accession>A0A8J2LZR7</accession>
<reference evidence="3" key="1">
    <citation type="submission" date="2021-09" db="EMBL/GenBank/DDBJ databases">
        <authorList>
            <consortium name="Pathogen Informatics"/>
        </authorList>
    </citation>
    <scope>NUCLEOTIDE SEQUENCE</scope>
</reference>
<dbReference type="EMBL" id="CAKAEH010001442">
    <property type="protein sequence ID" value="CAG9536319.1"/>
    <property type="molecule type" value="Genomic_DNA"/>
</dbReference>
<feature type="chain" id="PRO_5035253510" description="Ground-like domain-containing protein" evidence="1">
    <location>
        <begin position="24"/>
        <end position="267"/>
    </location>
</feature>
<evidence type="ECO:0000313" key="3">
    <source>
        <dbReference type="EMBL" id="CAG9536319.1"/>
    </source>
</evidence>
<dbReference type="AlphaFoldDB" id="A0A8J2LZR7"/>
<name>A0A8J2LZR7_9BILA</name>
<feature type="domain" description="Ground-like" evidence="2">
    <location>
        <begin position="191"/>
        <end position="261"/>
    </location>
</feature>
<dbReference type="PRINTS" id="PR01217">
    <property type="entry name" value="PRICHEXTENSN"/>
</dbReference>
<proteinExistence type="predicted"/>
<comment type="caution">
    <text evidence="3">The sequence shown here is derived from an EMBL/GenBank/DDBJ whole genome shotgun (WGS) entry which is preliminary data.</text>
</comment>
<sequence length="267" mass="29298">MMTIIELLIFTIIFMQVWNACDAFGCCPIMVPCVPIKCRPCIPFPCPPPPPPPLTYSPPPPPCPPPPICPQPPPPVICPPLPPPCPPPVICPPPPPPIICPPLPPCPPPPICPRPIICPPTLPPLPPPTPPPYQTPHPIPIYPVPAPRATYTTPAINDCCCTCVIPCTPSQMRVHGAKIFSTSLVTDVEYDSKCNNPVLKSIMEENIMDDITISKRDIQRVAEEKLFKKFNVICSENDFAYIAYTDTFCQHSKNDISCYAFSPLPEF</sequence>
<protein>
    <recommendedName>
        <fullName evidence="2">Ground-like domain-containing protein</fullName>
    </recommendedName>
</protein>